<dbReference type="KEGG" id="amah:DLM_0751"/>
<reference evidence="1 2" key="2">
    <citation type="journal article" date="2017" name="Genome Announc.">
        <title>Draft genome sequence of Aquitalea magnusonii strain H3, a plant growth-promoting bacterium of duckweed Lemna minor.</title>
        <authorList>
            <person name="Ishizawa H."/>
            <person name="Kuroda M."/>
            <person name="Ike M."/>
        </authorList>
    </citation>
    <scope>NUCLEOTIDE SEQUENCE [LARGE SCALE GENOMIC DNA]</scope>
    <source>
        <strain evidence="1 2">H3</strain>
    </source>
</reference>
<dbReference type="AlphaFoldDB" id="A0A3G9GC71"/>
<reference evidence="2" key="1">
    <citation type="journal article" date="2017" name="Biotechnol. Biofuels">
        <title>Evaluation of environmental bacterial communities as a factor affecting the growth of duckweed Lemna minor.</title>
        <authorList>
            <person name="Ishizawa H."/>
            <person name="Kuroda M."/>
            <person name="Morikawa M."/>
            <person name="Ike M."/>
        </authorList>
    </citation>
    <scope>NUCLEOTIDE SEQUENCE [LARGE SCALE GENOMIC DNA]</scope>
    <source>
        <strain evidence="2">H3</strain>
    </source>
</reference>
<proteinExistence type="predicted"/>
<gene>
    <name evidence="1" type="ORF">DLM_0751</name>
</gene>
<keyword evidence="2" id="KW-1185">Reference proteome</keyword>
<sequence>MPDDMKAAIFGGFCIFAAHHPAYGRLLFKEMVDLITNVLIS</sequence>
<name>A0A3G9GC71_9NEIS</name>
<accession>A0A3G9GC71</accession>
<reference evidence="2" key="3">
    <citation type="journal article" date="2017" name="Plant Physiol. Biochem.">
        <title>Differential oxidative and antioxidative response of duckweed Lemna minor toward plant growth promoting/inhibiting bacteria.</title>
        <authorList>
            <person name="Ishizawa H."/>
            <person name="Kuroda M."/>
            <person name="Morikawa M."/>
            <person name="Ike M."/>
        </authorList>
    </citation>
    <scope>NUCLEOTIDE SEQUENCE [LARGE SCALE GENOMIC DNA]</scope>
    <source>
        <strain evidence="2">H3</strain>
    </source>
</reference>
<evidence type="ECO:0000313" key="1">
    <source>
        <dbReference type="EMBL" id="BBF84403.1"/>
    </source>
</evidence>
<evidence type="ECO:0000313" key="2">
    <source>
        <dbReference type="Proteomes" id="UP000198290"/>
    </source>
</evidence>
<dbReference type="EMBL" id="AP018823">
    <property type="protein sequence ID" value="BBF84403.1"/>
    <property type="molecule type" value="Genomic_DNA"/>
</dbReference>
<protein>
    <submittedName>
        <fullName evidence="1">Uncharacterized protein</fullName>
    </submittedName>
</protein>
<organism evidence="1 2">
    <name type="scientific">Aquitalea magnusonii</name>
    <dbReference type="NCBI Taxonomy" id="332411"/>
    <lineage>
        <taxon>Bacteria</taxon>
        <taxon>Pseudomonadati</taxon>
        <taxon>Pseudomonadota</taxon>
        <taxon>Betaproteobacteria</taxon>
        <taxon>Neisseriales</taxon>
        <taxon>Chromobacteriaceae</taxon>
        <taxon>Aquitalea</taxon>
    </lineage>
</organism>
<dbReference type="Proteomes" id="UP000198290">
    <property type="component" value="Chromosome"/>
</dbReference>